<sequence length="173" mass="18401">MKGFVIFAIFSIMYVLLVILFNGIAGAEFANSPPPPIQQHGNISPQPSPDNKFPRQEIPGIFGQFPSPVGAAAAAAAPPAPRPPPNGSGNPIVDIFKVEDPTTKNMLDAAYGTYHGDDHLAGGYIPPEYSLFYDIFRNSALYGQNCDVYVCIAANQVQGQFKTPSASGQATSQ</sequence>
<organism evidence="3 4">
    <name type="scientific">Folsomia candida</name>
    <name type="common">Springtail</name>
    <dbReference type="NCBI Taxonomy" id="158441"/>
    <lineage>
        <taxon>Eukaryota</taxon>
        <taxon>Metazoa</taxon>
        <taxon>Ecdysozoa</taxon>
        <taxon>Arthropoda</taxon>
        <taxon>Hexapoda</taxon>
        <taxon>Collembola</taxon>
        <taxon>Entomobryomorpha</taxon>
        <taxon>Isotomoidea</taxon>
        <taxon>Isotomidae</taxon>
        <taxon>Proisotominae</taxon>
        <taxon>Folsomia</taxon>
    </lineage>
</organism>
<evidence type="ECO:0000313" key="4">
    <source>
        <dbReference type="Proteomes" id="UP000198287"/>
    </source>
</evidence>
<keyword evidence="2" id="KW-0732">Signal</keyword>
<comment type="caution">
    <text evidence="3">The sequence shown here is derived from an EMBL/GenBank/DDBJ whole genome shotgun (WGS) entry which is preliminary data.</text>
</comment>
<protein>
    <submittedName>
        <fullName evidence="3">Uncharacterized protein</fullName>
    </submittedName>
</protein>
<evidence type="ECO:0000313" key="3">
    <source>
        <dbReference type="EMBL" id="OXA45478.1"/>
    </source>
</evidence>
<dbReference type="OMA" id="FQISDPT"/>
<name>A0A226DKF7_FOLCA</name>
<gene>
    <name evidence="3" type="ORF">Fcan01_19493</name>
</gene>
<evidence type="ECO:0000256" key="2">
    <source>
        <dbReference type="SAM" id="SignalP"/>
    </source>
</evidence>
<evidence type="ECO:0000256" key="1">
    <source>
        <dbReference type="SAM" id="MobiDB-lite"/>
    </source>
</evidence>
<feature type="chain" id="PRO_5012872517" evidence="2">
    <location>
        <begin position="27"/>
        <end position="173"/>
    </location>
</feature>
<dbReference type="OrthoDB" id="6330580at2759"/>
<dbReference type="AlphaFoldDB" id="A0A226DKF7"/>
<dbReference type="EMBL" id="LNIX01000017">
    <property type="protein sequence ID" value="OXA45478.1"/>
    <property type="molecule type" value="Genomic_DNA"/>
</dbReference>
<accession>A0A226DKF7</accession>
<keyword evidence="4" id="KW-1185">Reference proteome</keyword>
<feature type="region of interest" description="Disordered" evidence="1">
    <location>
        <begin position="32"/>
        <end position="56"/>
    </location>
</feature>
<feature type="signal peptide" evidence="2">
    <location>
        <begin position="1"/>
        <end position="26"/>
    </location>
</feature>
<feature type="region of interest" description="Disordered" evidence="1">
    <location>
        <begin position="70"/>
        <end position="93"/>
    </location>
</feature>
<dbReference type="Proteomes" id="UP000198287">
    <property type="component" value="Unassembled WGS sequence"/>
</dbReference>
<proteinExistence type="predicted"/>
<reference evidence="3 4" key="1">
    <citation type="submission" date="2015-12" db="EMBL/GenBank/DDBJ databases">
        <title>The genome of Folsomia candida.</title>
        <authorList>
            <person name="Faddeeva A."/>
            <person name="Derks M.F."/>
            <person name="Anvar Y."/>
            <person name="Smit S."/>
            <person name="Van Straalen N."/>
            <person name="Roelofs D."/>
        </authorList>
    </citation>
    <scope>NUCLEOTIDE SEQUENCE [LARGE SCALE GENOMIC DNA]</scope>
    <source>
        <strain evidence="3 4">VU population</strain>
        <tissue evidence="3">Whole body</tissue>
    </source>
</reference>